<dbReference type="InterPro" id="IPR016024">
    <property type="entry name" value="ARM-type_fold"/>
</dbReference>
<dbReference type="RefSeq" id="XP_066613127.1">
    <property type="nucleotide sequence ID" value="XM_066758679.1"/>
</dbReference>
<evidence type="ECO:0000259" key="2">
    <source>
        <dbReference type="PROSITE" id="PS50303"/>
    </source>
</evidence>
<dbReference type="Gene3D" id="1.25.10.10">
    <property type="entry name" value="Leucine-rich Repeat Variant"/>
    <property type="match status" value="1"/>
</dbReference>
<dbReference type="SUPFAM" id="SSF48371">
    <property type="entry name" value="ARM repeat"/>
    <property type="match status" value="1"/>
</dbReference>
<dbReference type="EMBL" id="ATAM02000007">
    <property type="protein sequence ID" value="KAL0247166.1"/>
    <property type="molecule type" value="Genomic_DNA"/>
</dbReference>
<dbReference type="PANTHER" id="PTHR47093:SF1">
    <property type="entry name" value="PROTEIN JSN1-RELATED"/>
    <property type="match status" value="1"/>
</dbReference>
<keyword evidence="1" id="KW-0677">Repeat</keyword>
<dbReference type="PANTHER" id="PTHR47093">
    <property type="entry name" value="PROTEIN JSN1-RELATED"/>
    <property type="match status" value="1"/>
</dbReference>
<reference evidence="3" key="2">
    <citation type="submission" date="2024-01" db="EMBL/GenBank/DDBJ databases">
        <title>Comparative genomics of Cryptococcus and Kwoniella reveals pathogenesis evolution and contrasting modes of karyotype evolution via chromosome fusion or intercentromeric recombination.</title>
        <authorList>
            <person name="Coelho M.A."/>
            <person name="David-Palma M."/>
            <person name="Shea T."/>
            <person name="Bowers K."/>
            <person name="Mcginley-Smith S."/>
            <person name="Mohammad A.W."/>
            <person name="Gnirke A."/>
            <person name="Yurkov A.M."/>
            <person name="Nowrousian M."/>
            <person name="Sun S."/>
            <person name="Cuomo C.A."/>
            <person name="Heitman J."/>
        </authorList>
    </citation>
    <scope>NUCLEOTIDE SEQUENCE</scope>
    <source>
        <strain evidence="3">IND107</strain>
    </source>
</reference>
<evidence type="ECO:0000256" key="1">
    <source>
        <dbReference type="ARBA" id="ARBA00022737"/>
    </source>
</evidence>
<dbReference type="Pfam" id="PF00806">
    <property type="entry name" value="PUF"/>
    <property type="match status" value="2"/>
</dbReference>
<dbReference type="GeneID" id="91991057"/>
<organism evidence="3 4">
    <name type="scientific">Cryptococcus tetragattii IND107</name>
    <dbReference type="NCBI Taxonomy" id="1296105"/>
    <lineage>
        <taxon>Eukaryota</taxon>
        <taxon>Fungi</taxon>
        <taxon>Dikarya</taxon>
        <taxon>Basidiomycota</taxon>
        <taxon>Agaricomycotina</taxon>
        <taxon>Tremellomycetes</taxon>
        <taxon>Tremellales</taxon>
        <taxon>Cryptococcaceae</taxon>
        <taxon>Cryptococcus</taxon>
        <taxon>Cryptococcus gattii species complex</taxon>
    </lineage>
</organism>
<dbReference type="InterPro" id="IPR011989">
    <property type="entry name" value="ARM-like"/>
</dbReference>
<accession>A0ABR3BPP3</accession>
<proteinExistence type="predicted"/>
<dbReference type="SMART" id="SM00025">
    <property type="entry name" value="Pumilio"/>
    <property type="match status" value="4"/>
</dbReference>
<reference evidence="3" key="1">
    <citation type="submission" date="2015-01" db="EMBL/GenBank/DDBJ databases">
        <authorList>
            <consortium name="The Broad Institute Genomics Platform"/>
            <person name="Cuomo C."/>
            <person name="Litvintseva A."/>
            <person name="Chen Y."/>
            <person name="Heitman J."/>
            <person name="Sun S."/>
            <person name="Springer D."/>
            <person name="Dromer F."/>
            <person name="Young S."/>
            <person name="Zeng Q."/>
            <person name="Gargeya S."/>
            <person name="Abouelleil A."/>
            <person name="Alvarado L."/>
            <person name="Chapman S.B."/>
            <person name="Gainer-Dewar J."/>
            <person name="Goldberg J."/>
            <person name="Griggs A."/>
            <person name="Gujja S."/>
            <person name="Hansen M."/>
            <person name="Howarth C."/>
            <person name="Imamovic A."/>
            <person name="Larimer J."/>
            <person name="Murphy C."/>
            <person name="Naylor J."/>
            <person name="Pearson M."/>
            <person name="Priest M."/>
            <person name="Roberts A."/>
            <person name="Saif S."/>
            <person name="Shea T."/>
            <person name="Sykes S."/>
            <person name="Wortman J."/>
            <person name="Nusbaum C."/>
            <person name="Birren B."/>
        </authorList>
    </citation>
    <scope>NUCLEOTIDE SEQUENCE</scope>
    <source>
        <strain evidence="3">IND107</strain>
    </source>
</reference>
<evidence type="ECO:0000313" key="3">
    <source>
        <dbReference type="EMBL" id="KAL0247166.1"/>
    </source>
</evidence>
<gene>
    <name evidence="3" type="ORF">I308_104201</name>
</gene>
<name>A0ABR3BPP3_9TREE</name>
<keyword evidence="4" id="KW-1185">Reference proteome</keyword>
<dbReference type="Proteomes" id="UP000054399">
    <property type="component" value="Unassembled WGS sequence"/>
</dbReference>
<protein>
    <recommendedName>
        <fullName evidence="2">PUM-HD domain-containing protein</fullName>
    </recommendedName>
</protein>
<dbReference type="PROSITE" id="PS50303">
    <property type="entry name" value="PUM_HD"/>
    <property type="match status" value="1"/>
</dbReference>
<evidence type="ECO:0000313" key="4">
    <source>
        <dbReference type="Proteomes" id="UP000054399"/>
    </source>
</evidence>
<dbReference type="InterPro" id="IPR033133">
    <property type="entry name" value="PUM-HD"/>
</dbReference>
<dbReference type="InterPro" id="IPR001313">
    <property type="entry name" value="Pumilio_RNA-bd_rpt"/>
</dbReference>
<sequence length="250" mass="28174">MEQADDICRSYAGHYLSIHPLGNTVLQHLFRLVSPKERLAILNGIAPYLAYLPDRRRTTNHSSHFEGGRQRSMFDKIGNYLCPGIMEYGPELNNFLFEAAMDRLLVIASDRYGARCLLRCLESSKATLYQKKLVATSIVFNSIPLATSSNGALLLTWLLDSSNLPGRYDLISKRFLPHLSHLCNHRIASCSILRIIAQSSEPGASKDILKRMFLSKNMNASLKVYSWIHLLGSSSSARSWDPVLYHKDTD</sequence>
<dbReference type="InterPro" id="IPR052645">
    <property type="entry name" value="Pumilio_domain_protein"/>
</dbReference>
<feature type="domain" description="PUM-HD" evidence="2">
    <location>
        <begin position="1"/>
        <end position="250"/>
    </location>
</feature>
<comment type="caution">
    <text evidence="3">The sequence shown here is derived from an EMBL/GenBank/DDBJ whole genome shotgun (WGS) entry which is preliminary data.</text>
</comment>